<organism evidence="2 3">
    <name type="scientific">Xanthobacter tagetidis</name>
    <dbReference type="NCBI Taxonomy" id="60216"/>
    <lineage>
        <taxon>Bacteria</taxon>
        <taxon>Pseudomonadati</taxon>
        <taxon>Pseudomonadota</taxon>
        <taxon>Alphaproteobacteria</taxon>
        <taxon>Hyphomicrobiales</taxon>
        <taxon>Xanthobacteraceae</taxon>
        <taxon>Xanthobacter</taxon>
    </lineage>
</organism>
<dbReference type="InterPro" id="IPR003673">
    <property type="entry name" value="CoA-Trfase_fam_III"/>
</dbReference>
<comment type="caution">
    <text evidence="2">The sequence shown here is derived from an EMBL/GenBank/DDBJ whole genome shotgun (WGS) entry which is preliminary data.</text>
</comment>
<gene>
    <name evidence="2" type="ORF">D9R14_13140</name>
</gene>
<evidence type="ECO:0000313" key="3">
    <source>
        <dbReference type="Proteomes" id="UP000269692"/>
    </source>
</evidence>
<evidence type="ECO:0000256" key="1">
    <source>
        <dbReference type="ARBA" id="ARBA00022679"/>
    </source>
</evidence>
<dbReference type="GO" id="GO:0008410">
    <property type="term" value="F:CoA-transferase activity"/>
    <property type="evidence" value="ECO:0007669"/>
    <property type="project" value="TreeGrafter"/>
</dbReference>
<dbReference type="InterPro" id="IPR050483">
    <property type="entry name" value="CoA-transferase_III_domain"/>
</dbReference>
<dbReference type="Gene3D" id="3.40.50.10540">
    <property type="entry name" value="Crotonobetainyl-coa:carnitine coa-transferase, domain 1"/>
    <property type="match status" value="1"/>
</dbReference>
<dbReference type="AlphaFoldDB" id="A0A3L7AB42"/>
<keyword evidence="3" id="KW-1185">Reference proteome</keyword>
<name>A0A3L7AB42_9HYPH</name>
<dbReference type="Proteomes" id="UP000269692">
    <property type="component" value="Unassembled WGS sequence"/>
</dbReference>
<reference evidence="2 3" key="1">
    <citation type="submission" date="2018-10" db="EMBL/GenBank/DDBJ databases">
        <title>Xanthobacter tagetidis genome sequencing and assembly.</title>
        <authorList>
            <person name="Maclea K.S."/>
            <person name="Goen A.E."/>
            <person name="Fatima S.A."/>
        </authorList>
    </citation>
    <scope>NUCLEOTIDE SEQUENCE [LARGE SCALE GENOMIC DNA]</scope>
    <source>
        <strain evidence="2 3">ATCC 700314</strain>
    </source>
</reference>
<dbReference type="Pfam" id="PF02515">
    <property type="entry name" value="CoA_transf_3"/>
    <property type="match status" value="1"/>
</dbReference>
<dbReference type="Gene3D" id="3.30.1540.10">
    <property type="entry name" value="formyl-coa transferase, domain 3"/>
    <property type="match status" value="1"/>
</dbReference>
<dbReference type="InterPro" id="IPR023606">
    <property type="entry name" value="CoA-Trfase_III_dom_1_sf"/>
</dbReference>
<dbReference type="RefSeq" id="WP_121623788.1">
    <property type="nucleotide sequence ID" value="NZ_JACIIW010000001.1"/>
</dbReference>
<accession>A0A3L7AB42</accession>
<sequence length="427" mass="45670">MNAPAANPPDTPQARGPLGHLRVLDLTQFLSGPYATQILGDLGAEVIKVEAPEGDMTRRLPPYFVGEDSAYYLSVNRNKKSLAVDLKSEAGRALVRDLARACDVVVENFRPGVLDRLGLSYAQLSAEKPDLVWCSISGFGQDGPYRDRPAYDMIVQAMSGGMSLTGDEDGPSVRSGIPLGDIAAGMYGVIGILAALADRDRSGRGRAVDIAMLDCQIAMLSYQAAYFLASGHVPGRQGRGHDSIPTYRAFSCADGADVVITANTERMWQALCGVLGRPELADDPRFSVNARRYENRLALWEIVEAAFLTRPAVEWVEALVAAEIPAAAVNTLDRSLSDPHVRHRGMVLEAEGPGGEVLRVAGNPVKFVGEAEPPTQFPPRLGADEDYVLARMLQLPAERIAALRAAGVIGRRGTDVGQAGSHRTGAA</sequence>
<protein>
    <submittedName>
        <fullName evidence="2">CoA transferase</fullName>
    </submittedName>
</protein>
<dbReference type="PANTHER" id="PTHR48207">
    <property type="entry name" value="SUCCINATE--HYDROXYMETHYLGLUTARATE COA-TRANSFERASE"/>
    <property type="match status" value="1"/>
</dbReference>
<keyword evidence="1 2" id="KW-0808">Transferase</keyword>
<dbReference type="OrthoDB" id="9806585at2"/>
<proteinExistence type="predicted"/>
<evidence type="ECO:0000313" key="2">
    <source>
        <dbReference type="EMBL" id="RLP77609.1"/>
    </source>
</evidence>
<dbReference type="InterPro" id="IPR044855">
    <property type="entry name" value="CoA-Trfase_III_dom3_sf"/>
</dbReference>
<dbReference type="PANTHER" id="PTHR48207:SF3">
    <property type="entry name" value="SUCCINATE--HYDROXYMETHYLGLUTARATE COA-TRANSFERASE"/>
    <property type="match status" value="1"/>
</dbReference>
<dbReference type="SUPFAM" id="SSF89796">
    <property type="entry name" value="CoA-transferase family III (CaiB/BaiF)"/>
    <property type="match status" value="1"/>
</dbReference>
<dbReference type="EMBL" id="RCTF01000010">
    <property type="protein sequence ID" value="RLP77609.1"/>
    <property type="molecule type" value="Genomic_DNA"/>
</dbReference>